<keyword evidence="1" id="KW-1133">Transmembrane helix</keyword>
<feature type="transmembrane region" description="Helical" evidence="1">
    <location>
        <begin position="20"/>
        <end position="53"/>
    </location>
</feature>
<evidence type="ECO:0008006" key="4">
    <source>
        <dbReference type="Google" id="ProtNLM"/>
    </source>
</evidence>
<keyword evidence="3" id="KW-1185">Reference proteome</keyword>
<organism evidence="2 3">
    <name type="scientific">Trifolium subterraneum</name>
    <name type="common">Subterranean clover</name>
    <dbReference type="NCBI Taxonomy" id="3900"/>
    <lineage>
        <taxon>Eukaryota</taxon>
        <taxon>Viridiplantae</taxon>
        <taxon>Streptophyta</taxon>
        <taxon>Embryophyta</taxon>
        <taxon>Tracheophyta</taxon>
        <taxon>Spermatophyta</taxon>
        <taxon>Magnoliopsida</taxon>
        <taxon>eudicotyledons</taxon>
        <taxon>Gunneridae</taxon>
        <taxon>Pentapetalae</taxon>
        <taxon>rosids</taxon>
        <taxon>fabids</taxon>
        <taxon>Fabales</taxon>
        <taxon>Fabaceae</taxon>
        <taxon>Papilionoideae</taxon>
        <taxon>50 kb inversion clade</taxon>
        <taxon>NPAAA clade</taxon>
        <taxon>Hologalegina</taxon>
        <taxon>IRL clade</taxon>
        <taxon>Trifolieae</taxon>
        <taxon>Trifolium</taxon>
    </lineage>
</organism>
<feature type="transmembrane region" description="Helical" evidence="1">
    <location>
        <begin position="65"/>
        <end position="87"/>
    </location>
</feature>
<reference evidence="3" key="1">
    <citation type="journal article" date="2017" name="Front. Plant Sci.">
        <title>Climate Clever Clovers: New Paradigm to Reduce the Environmental Footprint of Ruminants by Breeding Low Methanogenic Forages Utilizing Haplotype Variation.</title>
        <authorList>
            <person name="Kaur P."/>
            <person name="Appels R."/>
            <person name="Bayer P.E."/>
            <person name="Keeble-Gagnere G."/>
            <person name="Wang J."/>
            <person name="Hirakawa H."/>
            <person name="Shirasawa K."/>
            <person name="Vercoe P."/>
            <person name="Stefanova K."/>
            <person name="Durmic Z."/>
            <person name="Nichols P."/>
            <person name="Revell C."/>
            <person name="Isobe S.N."/>
            <person name="Edwards D."/>
            <person name="Erskine W."/>
        </authorList>
    </citation>
    <scope>NUCLEOTIDE SEQUENCE [LARGE SCALE GENOMIC DNA]</scope>
    <source>
        <strain evidence="3">cv. Daliak</strain>
    </source>
</reference>
<keyword evidence="1" id="KW-0812">Transmembrane</keyword>
<protein>
    <recommendedName>
        <fullName evidence="4">Transmembrane protein</fullName>
    </recommendedName>
</protein>
<evidence type="ECO:0000256" key="1">
    <source>
        <dbReference type="SAM" id="Phobius"/>
    </source>
</evidence>
<proteinExistence type="predicted"/>
<feature type="transmembrane region" description="Helical" evidence="1">
    <location>
        <begin position="108"/>
        <end position="130"/>
    </location>
</feature>
<dbReference type="EMBL" id="DF973220">
    <property type="protein sequence ID" value="GAU20812.1"/>
    <property type="molecule type" value="Genomic_DNA"/>
</dbReference>
<name>A0A2Z6MQ04_TRISU</name>
<dbReference type="AlphaFoldDB" id="A0A2Z6MQ04"/>
<evidence type="ECO:0000313" key="2">
    <source>
        <dbReference type="EMBL" id="GAU20812.1"/>
    </source>
</evidence>
<accession>A0A2Z6MQ04</accession>
<evidence type="ECO:0000313" key="3">
    <source>
        <dbReference type="Proteomes" id="UP000242715"/>
    </source>
</evidence>
<dbReference type="Proteomes" id="UP000242715">
    <property type="component" value="Unassembled WGS sequence"/>
</dbReference>
<sequence>MGFRCSGNDFGGVPYSGDVFGVFVVSATVLVVALCSGVVLVLAVAPVSILVVVICCSGDDVRGVVFSGFCLFVLFWWWALVLAYLVLMFRGTSSKASHSCNFCPLRRFCVAFGFVPVCVGVSCALVSFLAG</sequence>
<gene>
    <name evidence="2" type="ORF">TSUD_132970</name>
</gene>
<keyword evidence="1" id="KW-0472">Membrane</keyword>